<keyword evidence="2" id="KW-0812">Transmembrane</keyword>
<feature type="compositionally biased region" description="Pro residues" evidence="1">
    <location>
        <begin position="228"/>
        <end position="243"/>
    </location>
</feature>
<feature type="region of interest" description="Disordered" evidence="1">
    <location>
        <begin position="206"/>
        <end position="256"/>
    </location>
</feature>
<protein>
    <submittedName>
        <fullName evidence="3">Uncharacterized protein</fullName>
    </submittedName>
</protein>
<feature type="transmembrane region" description="Helical" evidence="2">
    <location>
        <begin position="12"/>
        <end position="38"/>
    </location>
</feature>
<comment type="caution">
    <text evidence="3">The sequence shown here is derived from an EMBL/GenBank/DDBJ whole genome shotgun (WGS) entry which is preliminary data.</text>
</comment>
<evidence type="ECO:0000256" key="1">
    <source>
        <dbReference type="SAM" id="MobiDB-lite"/>
    </source>
</evidence>
<feature type="region of interest" description="Disordered" evidence="1">
    <location>
        <begin position="142"/>
        <end position="192"/>
    </location>
</feature>
<feature type="compositionally biased region" description="Low complexity" evidence="1">
    <location>
        <begin position="157"/>
        <end position="186"/>
    </location>
</feature>
<dbReference type="Proteomes" id="UP001215598">
    <property type="component" value="Unassembled WGS sequence"/>
</dbReference>
<reference evidence="3" key="1">
    <citation type="submission" date="2023-03" db="EMBL/GenBank/DDBJ databases">
        <title>Massive genome expansion in bonnet fungi (Mycena s.s.) driven by repeated elements and novel gene families across ecological guilds.</title>
        <authorList>
            <consortium name="Lawrence Berkeley National Laboratory"/>
            <person name="Harder C.B."/>
            <person name="Miyauchi S."/>
            <person name="Viragh M."/>
            <person name="Kuo A."/>
            <person name="Thoen E."/>
            <person name="Andreopoulos B."/>
            <person name="Lu D."/>
            <person name="Skrede I."/>
            <person name="Drula E."/>
            <person name="Henrissat B."/>
            <person name="Morin E."/>
            <person name="Kohler A."/>
            <person name="Barry K."/>
            <person name="LaButti K."/>
            <person name="Morin E."/>
            <person name="Salamov A."/>
            <person name="Lipzen A."/>
            <person name="Mereny Z."/>
            <person name="Hegedus B."/>
            <person name="Baldrian P."/>
            <person name="Stursova M."/>
            <person name="Weitz H."/>
            <person name="Taylor A."/>
            <person name="Grigoriev I.V."/>
            <person name="Nagy L.G."/>
            <person name="Martin F."/>
            <person name="Kauserud H."/>
        </authorList>
    </citation>
    <scope>NUCLEOTIDE SEQUENCE</scope>
    <source>
        <strain evidence="3">CBHHK182m</strain>
    </source>
</reference>
<feature type="region of interest" description="Disordered" evidence="1">
    <location>
        <begin position="275"/>
        <end position="336"/>
    </location>
</feature>
<keyword evidence="4" id="KW-1185">Reference proteome</keyword>
<evidence type="ECO:0000313" key="3">
    <source>
        <dbReference type="EMBL" id="KAJ7726411.1"/>
    </source>
</evidence>
<organism evidence="3 4">
    <name type="scientific">Mycena metata</name>
    <dbReference type="NCBI Taxonomy" id="1033252"/>
    <lineage>
        <taxon>Eukaryota</taxon>
        <taxon>Fungi</taxon>
        <taxon>Dikarya</taxon>
        <taxon>Basidiomycota</taxon>
        <taxon>Agaricomycotina</taxon>
        <taxon>Agaricomycetes</taxon>
        <taxon>Agaricomycetidae</taxon>
        <taxon>Agaricales</taxon>
        <taxon>Marasmiineae</taxon>
        <taxon>Mycenaceae</taxon>
        <taxon>Mycena</taxon>
    </lineage>
</organism>
<dbReference type="EMBL" id="JARKIB010000187">
    <property type="protein sequence ID" value="KAJ7726411.1"/>
    <property type="molecule type" value="Genomic_DNA"/>
</dbReference>
<sequence>MSSHAHEWEAILICPAGFLVASVGFSLSVLATMFSAIMPSTSPASIIHLRQAAAVAASARSPPKSLSSDHSLPRKETFRLIAPKLGGSDEKLFIDVEGDARSDSKIEATLVLSPVGLSRKATKHSQHVVHFKFPVEEIASPVEKLPSSPTSTHRSLHSGSSHASSELDAPSLSSSSADSTPMSPASGRRRHKLRFSKLVHLFTDKHGHSKLRRRDSVSDLRTDTTPLSPTPLSPSDSMPPSPVDAPLRSQSTRRARHRSLIRTVSCPILHYTHPHERTSRLRSPPPPLPTIPATPTSPVTPQSPRTKTRKVSLKKEKEATPRPRTQPYAAPYFIPPPDSVNVEKPFVRRTPARRQTMETMSPSALIV</sequence>
<dbReference type="AlphaFoldDB" id="A0AAD7HR58"/>
<accession>A0AAD7HR58</accession>
<proteinExistence type="predicted"/>
<keyword evidence="2" id="KW-1133">Transmembrane helix</keyword>
<keyword evidence="2" id="KW-0472">Membrane</keyword>
<gene>
    <name evidence="3" type="ORF">B0H16DRAFT_269045</name>
</gene>
<feature type="compositionally biased region" description="Pro residues" evidence="1">
    <location>
        <begin position="283"/>
        <end position="292"/>
    </location>
</feature>
<name>A0AAD7HR58_9AGAR</name>
<evidence type="ECO:0000256" key="2">
    <source>
        <dbReference type="SAM" id="Phobius"/>
    </source>
</evidence>
<evidence type="ECO:0000313" key="4">
    <source>
        <dbReference type="Proteomes" id="UP001215598"/>
    </source>
</evidence>